<evidence type="ECO:0000256" key="9">
    <source>
        <dbReference type="SAM" id="SignalP"/>
    </source>
</evidence>
<accession>A0A9W8KUY4</accession>
<name>A0A9W8KUY4_9FUNG</name>
<dbReference type="Proteomes" id="UP001151518">
    <property type="component" value="Unassembled WGS sequence"/>
</dbReference>
<dbReference type="GO" id="GO:0005576">
    <property type="term" value="C:extracellular region"/>
    <property type="evidence" value="ECO:0007669"/>
    <property type="project" value="TreeGrafter"/>
</dbReference>
<proteinExistence type="predicted"/>
<dbReference type="OrthoDB" id="6020543at2759"/>
<evidence type="ECO:0000313" key="12">
    <source>
        <dbReference type="Proteomes" id="UP001151518"/>
    </source>
</evidence>
<evidence type="ECO:0000256" key="5">
    <source>
        <dbReference type="ARBA" id="ARBA00023277"/>
    </source>
</evidence>
<feature type="region of interest" description="Disordered" evidence="8">
    <location>
        <begin position="822"/>
        <end position="852"/>
    </location>
</feature>
<dbReference type="EC" id="3.2.1.14" evidence="2"/>
<dbReference type="InterPro" id="IPR017853">
    <property type="entry name" value="GH"/>
</dbReference>
<feature type="region of interest" description="Disordered" evidence="8">
    <location>
        <begin position="710"/>
        <end position="751"/>
    </location>
</feature>
<dbReference type="InterPro" id="IPR045321">
    <property type="entry name" value="Cts1-like"/>
</dbReference>
<feature type="compositionally biased region" description="Acidic residues" evidence="8">
    <location>
        <begin position="533"/>
        <end position="552"/>
    </location>
</feature>
<dbReference type="InterPro" id="IPR001579">
    <property type="entry name" value="Glyco_hydro_18_chit_AS"/>
</dbReference>
<feature type="region of interest" description="Disordered" evidence="8">
    <location>
        <begin position="581"/>
        <end position="601"/>
    </location>
</feature>
<evidence type="ECO:0000256" key="1">
    <source>
        <dbReference type="ARBA" id="ARBA00000822"/>
    </source>
</evidence>
<feature type="domain" description="GH18" evidence="10">
    <location>
        <begin position="28"/>
        <end position="327"/>
    </location>
</feature>
<keyword evidence="5" id="KW-0119">Carbohydrate metabolism</keyword>
<evidence type="ECO:0000313" key="11">
    <source>
        <dbReference type="EMBL" id="KAJ2668988.1"/>
    </source>
</evidence>
<keyword evidence="9" id="KW-0732">Signal</keyword>
<dbReference type="PANTHER" id="PTHR45708:SF49">
    <property type="entry name" value="ENDOCHITINASE"/>
    <property type="match status" value="1"/>
</dbReference>
<evidence type="ECO:0000256" key="6">
    <source>
        <dbReference type="ARBA" id="ARBA00023295"/>
    </source>
</evidence>
<feature type="compositionally biased region" description="Low complexity" evidence="8">
    <location>
        <begin position="519"/>
        <end position="532"/>
    </location>
</feature>
<feature type="compositionally biased region" description="Basic and acidic residues" evidence="8">
    <location>
        <begin position="328"/>
        <end position="339"/>
    </location>
</feature>
<dbReference type="InterPro" id="IPR001223">
    <property type="entry name" value="Glyco_hydro18_cat"/>
</dbReference>
<feature type="compositionally biased region" description="Low complexity" evidence="8">
    <location>
        <begin position="473"/>
        <end position="512"/>
    </location>
</feature>
<gene>
    <name evidence="11" type="primary">CHT2_6</name>
    <name evidence="11" type="ORF">GGI25_006295</name>
</gene>
<evidence type="ECO:0000256" key="2">
    <source>
        <dbReference type="ARBA" id="ARBA00012729"/>
    </source>
</evidence>
<keyword evidence="6 11" id="KW-0326">Glycosidase</keyword>
<feature type="compositionally biased region" description="Polar residues" evidence="8">
    <location>
        <begin position="553"/>
        <end position="562"/>
    </location>
</feature>
<sequence length="1197" mass="130438">MKNFVIAALLACSLLTGHAREFNINCNSNLVMYWGQNSRGVTNPGDNQLPLDEYCDKDTGDILVLSFLSEFNADGLHPPGLNLANSCLTTFENSTLLHCPNVGKAIEKCQNKGKAVILSMGGASGAYGFSDDLQAERYADQIWDMFLGGSSHTRPFDGAVLDGIDLDIEGGSSVGYVRFVQRMRERFMEMPGRRFYVTAAPQCPYPDFYAGPILDNAYLDMVFVQFYNNYCGVDKANWFNFEQWHEWATTVSANKDVRVYLGVPGSSSAASTGYTSVDKLEEIVNATRMKFQSFGGMMVWDASQADRNEIAPDANFVELTRKLLDSGKKCSDGVDDKNTETSSSGISTSSGGQESGSHSSIKTSDAVSSSSSHSLSPTDSKQSTTAGETSDTGHHTTSATSSSQHKSTSTTERTTTVTGDNGTATIITHVEISEIVTEGALSGTHPNSAGDNLAAHHLNRIAVDTMSIDVDSDSASSTNDSDVAAVNDGTSTEESSSTDDPVTSTDQTTNDVSTDDNADSAAASAAAAAADGSSEESAEAADDSASEVEGDNETTTMETTKVLYTTATRTRKVHIVTKHVTKRIRKSDHQGSDALTEPSPVTTNKTVSIVTPTFPLPIARCPRADQPCIGAGFACNGYEFGQCVNNRWLMRPCSTDRVTACFNAGPDLIACDFPKGRSLQVCDDILAPLPYGRLASNVLFLRGSDQERALNTPVYPVPSSTATTTTPVKKKKKDDDDDDDDDTDDEDDDYVYNKYGEKKKNTSTSTITDMELVKQSSGVNLIDDHNRREDPAMLMVKDPEAYYGPDGHVRVVGGNVVDDLRKHNNFGTSKEPYDENPPVDDPEEADEYSEGDEFMRKRDLGVWDEEATAASSAPSIPSTSTVSSLALGYNEHSDNLVKRGDSSDLVGASVSMAHLNEKVWRSQVEDFYAIYALYTAFSGISNDLPHQQFEHIILDHIDGDFLIPPTMPALEGHPMLARFTFVPIRGEDPNYMHHRTKDGMVEQDILVVVRMLTNVPIPKRWRVAIPLPLNATMLHTSRGSFYAGDRVSAEIKSMYSQRVAFYNENIRLNTNKKQNEPELQRLNDLAAGHSSNNTDLAVDEFSDGANYNSIKRSLISPAVIAQILHKKPSKPLPLELLDEPIPNDPAGRLYEVRSNPEHEKDKNMALYFTIRVKTHAAPGTYVSGALPHPLLSFITTY</sequence>
<dbReference type="GO" id="GO:0006032">
    <property type="term" value="P:chitin catabolic process"/>
    <property type="evidence" value="ECO:0007669"/>
    <property type="project" value="UniProtKB-KW"/>
</dbReference>
<evidence type="ECO:0000259" key="10">
    <source>
        <dbReference type="PROSITE" id="PS51910"/>
    </source>
</evidence>
<dbReference type="AlphaFoldDB" id="A0A9W8KUY4"/>
<feature type="region of interest" description="Disordered" evidence="8">
    <location>
        <begin position="471"/>
        <end position="562"/>
    </location>
</feature>
<feature type="compositionally biased region" description="Acidic residues" evidence="8">
    <location>
        <begin position="735"/>
        <end position="750"/>
    </location>
</feature>
<comment type="caution">
    <text evidence="11">The sequence shown here is derived from an EMBL/GenBank/DDBJ whole genome shotgun (WGS) entry which is preliminary data.</text>
</comment>
<dbReference type="InterPro" id="IPR050542">
    <property type="entry name" value="Glycosyl_Hydrlase18_Chitinase"/>
</dbReference>
<dbReference type="GO" id="GO:0000272">
    <property type="term" value="P:polysaccharide catabolic process"/>
    <property type="evidence" value="ECO:0007669"/>
    <property type="project" value="UniProtKB-KW"/>
</dbReference>
<keyword evidence="7" id="KW-0624">Polysaccharide degradation</keyword>
<dbReference type="Gene3D" id="3.20.20.80">
    <property type="entry name" value="Glycosidases"/>
    <property type="match status" value="1"/>
</dbReference>
<evidence type="ECO:0000256" key="4">
    <source>
        <dbReference type="ARBA" id="ARBA00023024"/>
    </source>
</evidence>
<dbReference type="PROSITE" id="PS51910">
    <property type="entry name" value="GH18_2"/>
    <property type="match status" value="1"/>
</dbReference>
<feature type="region of interest" description="Disordered" evidence="8">
    <location>
        <begin position="328"/>
        <end position="422"/>
    </location>
</feature>
<evidence type="ECO:0000256" key="3">
    <source>
        <dbReference type="ARBA" id="ARBA00022801"/>
    </source>
</evidence>
<keyword evidence="4" id="KW-0146">Chitin degradation</keyword>
<keyword evidence="3 11" id="KW-0378">Hydrolase</keyword>
<feature type="compositionally biased region" description="Low complexity" evidence="8">
    <location>
        <begin position="712"/>
        <end position="727"/>
    </location>
</feature>
<dbReference type="PROSITE" id="PS01095">
    <property type="entry name" value="GH18_1"/>
    <property type="match status" value="1"/>
</dbReference>
<dbReference type="GO" id="GO:0008843">
    <property type="term" value="F:endochitinase activity"/>
    <property type="evidence" value="ECO:0007669"/>
    <property type="project" value="UniProtKB-EC"/>
</dbReference>
<feature type="compositionally biased region" description="Acidic residues" evidence="8">
    <location>
        <begin position="837"/>
        <end position="852"/>
    </location>
</feature>
<comment type="catalytic activity">
    <reaction evidence="1">
        <text>Random endo-hydrolysis of N-acetyl-beta-D-glucosaminide (1-&gt;4)-beta-linkages in chitin and chitodextrins.</text>
        <dbReference type="EC" id="3.2.1.14"/>
    </reaction>
</comment>
<feature type="compositionally biased region" description="Low complexity" evidence="8">
    <location>
        <begin position="342"/>
        <end position="376"/>
    </location>
</feature>
<dbReference type="CDD" id="cd02877">
    <property type="entry name" value="GH18_hevamine_XipI_class_III"/>
    <property type="match status" value="1"/>
</dbReference>
<reference evidence="11" key="1">
    <citation type="submission" date="2022-07" db="EMBL/GenBank/DDBJ databases">
        <title>Phylogenomic reconstructions and comparative analyses of Kickxellomycotina fungi.</title>
        <authorList>
            <person name="Reynolds N.K."/>
            <person name="Stajich J.E."/>
            <person name="Barry K."/>
            <person name="Grigoriev I.V."/>
            <person name="Crous P."/>
            <person name="Smith M.E."/>
        </authorList>
    </citation>
    <scope>NUCLEOTIDE SEQUENCE</scope>
    <source>
        <strain evidence="11">NRRL 3115</strain>
    </source>
</reference>
<dbReference type="SUPFAM" id="SSF51445">
    <property type="entry name" value="(Trans)glycosidases"/>
    <property type="match status" value="1"/>
</dbReference>
<feature type="signal peptide" evidence="9">
    <location>
        <begin position="1"/>
        <end position="19"/>
    </location>
</feature>
<protein>
    <recommendedName>
        <fullName evidence="2">chitinase</fullName>
        <ecNumber evidence="2">3.2.1.14</ecNumber>
    </recommendedName>
</protein>
<evidence type="ECO:0000256" key="7">
    <source>
        <dbReference type="ARBA" id="ARBA00023326"/>
    </source>
</evidence>
<organism evidence="11 12">
    <name type="scientific">Coemansia spiralis</name>
    <dbReference type="NCBI Taxonomy" id="417178"/>
    <lineage>
        <taxon>Eukaryota</taxon>
        <taxon>Fungi</taxon>
        <taxon>Fungi incertae sedis</taxon>
        <taxon>Zoopagomycota</taxon>
        <taxon>Kickxellomycotina</taxon>
        <taxon>Kickxellomycetes</taxon>
        <taxon>Kickxellales</taxon>
        <taxon>Kickxellaceae</taxon>
        <taxon>Coemansia</taxon>
    </lineage>
</organism>
<feature type="chain" id="PRO_5040780852" description="chitinase" evidence="9">
    <location>
        <begin position="20"/>
        <end position="1197"/>
    </location>
</feature>
<dbReference type="EMBL" id="JANBTW010000167">
    <property type="protein sequence ID" value="KAJ2668988.1"/>
    <property type="molecule type" value="Genomic_DNA"/>
</dbReference>
<dbReference type="PANTHER" id="PTHR45708">
    <property type="entry name" value="ENDOCHITINASE"/>
    <property type="match status" value="1"/>
</dbReference>
<feature type="compositionally biased region" description="Low complexity" evidence="8">
    <location>
        <begin position="395"/>
        <end position="422"/>
    </location>
</feature>
<feature type="compositionally biased region" description="Polar residues" evidence="8">
    <location>
        <begin position="377"/>
        <end position="388"/>
    </location>
</feature>
<evidence type="ECO:0000256" key="8">
    <source>
        <dbReference type="SAM" id="MobiDB-lite"/>
    </source>
</evidence>